<feature type="region of interest" description="Disordered" evidence="1">
    <location>
        <begin position="1"/>
        <end position="78"/>
    </location>
</feature>
<organism evidence="2 3">
    <name type="scientific">Capnocytophaga felis</name>
    <dbReference type="NCBI Taxonomy" id="2267611"/>
    <lineage>
        <taxon>Bacteria</taxon>
        <taxon>Pseudomonadati</taxon>
        <taxon>Bacteroidota</taxon>
        <taxon>Flavobacteriia</taxon>
        <taxon>Flavobacteriales</taxon>
        <taxon>Flavobacteriaceae</taxon>
        <taxon>Capnocytophaga</taxon>
    </lineage>
</organism>
<dbReference type="Gene3D" id="2.60.40.10">
    <property type="entry name" value="Immunoglobulins"/>
    <property type="match status" value="1"/>
</dbReference>
<dbReference type="EMBL" id="BLBC01000003">
    <property type="protein sequence ID" value="GET44799.1"/>
    <property type="molecule type" value="Genomic_DNA"/>
</dbReference>
<feature type="compositionally biased region" description="Basic and acidic residues" evidence="1">
    <location>
        <begin position="10"/>
        <end position="35"/>
    </location>
</feature>
<dbReference type="Pfam" id="PF11551">
    <property type="entry name" value="Omp28"/>
    <property type="match status" value="1"/>
</dbReference>
<sequence length="321" mass="36341">MASFLVTSCSKEDDSSKETDRRSEIVKEEISKEEETPNQGGNSDENNSNQENNTTENNSNQDTNSNENNTGTNDEEGENTGKMFVYKAYLEYLTGSWCSVCPRVAETIEKLKTSNILKNRFVDVAIHSRDHMGINKQWDLEEHFGTLHDSIKFDGSLIPWFRMNRNQWQYGSSAAQGHLGHLLKKKPHSPIGIKITSTLGQTNGKVSVNFKFKENLNNLKFNVFIVEDKFIAPQNMGRVYQNKQHMGILREVYGNVSGNDLGNVTQGQEILKTDLPVSYDLLTKKLDNVRIVVFVTDANTKAVLNVQEAKANETKEYQYAE</sequence>
<reference evidence="3" key="1">
    <citation type="journal article" date="2020" name="Int. J. Syst. Evol. Microbiol.">
        <title>Capnocytophaga felis sp. nov. isolated from the feline oral cavity.</title>
        <authorList>
            <person name="Suzuki M."/>
            <person name="Umeda K."/>
            <person name="Kimura M."/>
            <person name="Imaoka K."/>
            <person name="Morikawa S."/>
            <person name="Maeda K."/>
        </authorList>
    </citation>
    <scope>NUCLEOTIDE SEQUENCE [LARGE SCALE GENOMIC DNA]</scope>
    <source>
        <strain evidence="3">KC07070</strain>
    </source>
</reference>
<gene>
    <name evidence="2" type="ORF">RCZ01_01010</name>
</gene>
<dbReference type="InterPro" id="IPR021615">
    <property type="entry name" value="Omp28"/>
</dbReference>
<dbReference type="InterPro" id="IPR013783">
    <property type="entry name" value="Ig-like_fold"/>
</dbReference>
<evidence type="ECO:0000313" key="2">
    <source>
        <dbReference type="EMBL" id="GET44799.1"/>
    </source>
</evidence>
<comment type="caution">
    <text evidence="2">The sequence shown here is derived from an EMBL/GenBank/DDBJ whole genome shotgun (WGS) entry which is preliminary data.</text>
</comment>
<evidence type="ECO:0000256" key="1">
    <source>
        <dbReference type="SAM" id="MobiDB-lite"/>
    </source>
</evidence>
<proteinExistence type="predicted"/>
<name>A0A5M4B5I5_9FLAO</name>
<keyword evidence="3" id="KW-1185">Reference proteome</keyword>
<evidence type="ECO:0000313" key="3">
    <source>
        <dbReference type="Proteomes" id="UP000398217"/>
    </source>
</evidence>
<dbReference type="AlphaFoldDB" id="A0A5M4B5I5"/>
<protein>
    <recommendedName>
        <fullName evidence="4">Outer membrane protein Omp28</fullName>
    </recommendedName>
</protein>
<dbReference type="Proteomes" id="UP000398217">
    <property type="component" value="Unassembled WGS sequence"/>
</dbReference>
<evidence type="ECO:0008006" key="4">
    <source>
        <dbReference type="Google" id="ProtNLM"/>
    </source>
</evidence>
<accession>A0A5M4B5I5</accession>
<feature type="compositionally biased region" description="Low complexity" evidence="1">
    <location>
        <begin position="38"/>
        <end position="72"/>
    </location>
</feature>